<protein>
    <submittedName>
        <fullName evidence="2">Uncharacterized protein</fullName>
    </submittedName>
</protein>
<dbReference type="GeneID" id="75912891"/>
<feature type="transmembrane region" description="Helical" evidence="1">
    <location>
        <begin position="12"/>
        <end position="35"/>
    </location>
</feature>
<dbReference type="EMBL" id="MU620905">
    <property type="protein sequence ID" value="KAI8581611.1"/>
    <property type="molecule type" value="Genomic_DNA"/>
</dbReference>
<comment type="caution">
    <text evidence="2">The sequence shown here is derived from an EMBL/GenBank/DDBJ whole genome shotgun (WGS) entry which is preliminary data.</text>
</comment>
<dbReference type="Proteomes" id="UP001206595">
    <property type="component" value="Unassembled WGS sequence"/>
</dbReference>
<keyword evidence="1" id="KW-0472">Membrane</keyword>
<evidence type="ECO:0000256" key="1">
    <source>
        <dbReference type="SAM" id="Phobius"/>
    </source>
</evidence>
<evidence type="ECO:0000313" key="2">
    <source>
        <dbReference type="EMBL" id="KAI8581611.1"/>
    </source>
</evidence>
<proteinExistence type="predicted"/>
<organism evidence="2 3">
    <name type="scientific">Umbelopsis ramanniana AG</name>
    <dbReference type="NCBI Taxonomy" id="1314678"/>
    <lineage>
        <taxon>Eukaryota</taxon>
        <taxon>Fungi</taxon>
        <taxon>Fungi incertae sedis</taxon>
        <taxon>Mucoromycota</taxon>
        <taxon>Mucoromycotina</taxon>
        <taxon>Umbelopsidomycetes</taxon>
        <taxon>Umbelopsidales</taxon>
        <taxon>Umbelopsidaceae</taxon>
        <taxon>Umbelopsis</taxon>
    </lineage>
</organism>
<accession>A0AAD5HGC3</accession>
<reference evidence="2" key="2">
    <citation type="journal article" date="2022" name="Proc. Natl. Acad. Sci. U.S.A.">
        <title>Diploid-dominant life cycles characterize the early evolution of Fungi.</title>
        <authorList>
            <person name="Amses K.R."/>
            <person name="Simmons D.R."/>
            <person name="Longcore J.E."/>
            <person name="Mondo S.J."/>
            <person name="Seto K."/>
            <person name="Jeronimo G.H."/>
            <person name="Bonds A.E."/>
            <person name="Quandt C.A."/>
            <person name="Davis W.J."/>
            <person name="Chang Y."/>
            <person name="Federici B.A."/>
            <person name="Kuo A."/>
            <person name="LaButti K."/>
            <person name="Pangilinan J."/>
            <person name="Andreopoulos W."/>
            <person name="Tritt A."/>
            <person name="Riley R."/>
            <person name="Hundley H."/>
            <person name="Johnson J."/>
            <person name="Lipzen A."/>
            <person name="Barry K."/>
            <person name="Lang B.F."/>
            <person name="Cuomo C.A."/>
            <person name="Buchler N.E."/>
            <person name="Grigoriev I.V."/>
            <person name="Spatafora J.W."/>
            <person name="Stajich J.E."/>
            <person name="James T.Y."/>
        </authorList>
    </citation>
    <scope>NUCLEOTIDE SEQUENCE</scope>
    <source>
        <strain evidence="2">AG</strain>
    </source>
</reference>
<dbReference type="RefSeq" id="XP_051446615.1">
    <property type="nucleotide sequence ID" value="XM_051587546.1"/>
</dbReference>
<name>A0AAD5HGC3_UMBRA</name>
<keyword evidence="3" id="KW-1185">Reference proteome</keyword>
<keyword evidence="1" id="KW-1133">Transmembrane helix</keyword>
<reference evidence="2" key="1">
    <citation type="submission" date="2021-06" db="EMBL/GenBank/DDBJ databases">
        <authorList>
            <consortium name="DOE Joint Genome Institute"/>
            <person name="Mondo S.J."/>
            <person name="Amses K.R."/>
            <person name="Simmons D.R."/>
            <person name="Longcore J.E."/>
            <person name="Seto K."/>
            <person name="Alves G.H."/>
            <person name="Bonds A.E."/>
            <person name="Quandt C.A."/>
            <person name="Davis W.J."/>
            <person name="Chang Y."/>
            <person name="Letcher P.M."/>
            <person name="Powell M.J."/>
            <person name="Kuo A."/>
            <person name="Labutti K."/>
            <person name="Pangilinan J."/>
            <person name="Andreopoulos W."/>
            <person name="Tritt A."/>
            <person name="Riley R."/>
            <person name="Hundley H."/>
            <person name="Johnson J."/>
            <person name="Lipzen A."/>
            <person name="Barry K."/>
            <person name="Berbee M.L."/>
            <person name="Buchler N.E."/>
            <person name="Grigoriev I.V."/>
            <person name="Spatafora J.W."/>
            <person name="Stajich J.E."/>
            <person name="James T.Y."/>
        </authorList>
    </citation>
    <scope>NUCLEOTIDE SEQUENCE</scope>
    <source>
        <strain evidence="2">AG</strain>
    </source>
</reference>
<sequence length="51" mass="6450">MVEVAKAWLGWYGFFFFFFTIINGVFYDFLFFFVMRWLLQYVQMKGEILRW</sequence>
<evidence type="ECO:0000313" key="3">
    <source>
        <dbReference type="Proteomes" id="UP001206595"/>
    </source>
</evidence>
<gene>
    <name evidence="2" type="ORF">K450DRAFT_232130</name>
</gene>
<dbReference type="AlphaFoldDB" id="A0AAD5HGC3"/>
<keyword evidence="1" id="KW-0812">Transmembrane</keyword>